<keyword evidence="1" id="KW-1133">Transmembrane helix</keyword>
<dbReference type="AlphaFoldDB" id="A0A7T0PBD2"/>
<proteinExistence type="predicted"/>
<evidence type="ECO:0000313" key="2">
    <source>
        <dbReference type="EMBL" id="QPK79320.1"/>
    </source>
</evidence>
<name>A0A7T0PBD2_9CORY</name>
<accession>A0A7T0PBD2</accession>
<reference evidence="2 3" key="1">
    <citation type="submission" date="2020-11" db="EMBL/GenBank/DDBJ databases">
        <title>Corynebacterium sp. ZJ-599.</title>
        <authorList>
            <person name="Zhou J."/>
        </authorList>
    </citation>
    <scope>NUCLEOTIDE SEQUENCE [LARGE SCALE GENOMIC DNA]</scope>
    <source>
        <strain evidence="2 3">ZJ-599</strain>
    </source>
</reference>
<dbReference type="PROSITE" id="PS51257">
    <property type="entry name" value="PROKAR_LIPOPROTEIN"/>
    <property type="match status" value="1"/>
</dbReference>
<dbReference type="EMBL" id="CP064954">
    <property type="protein sequence ID" value="QPK79320.1"/>
    <property type="molecule type" value="Genomic_DNA"/>
</dbReference>
<sequence>MAARWLYVAAVLFFACGVALFFAVDGWTRWFYPLAGALSMAVLVLEARNRSK</sequence>
<keyword evidence="3" id="KW-1185">Reference proteome</keyword>
<keyword evidence="1" id="KW-0812">Transmembrane</keyword>
<protein>
    <submittedName>
        <fullName evidence="2">Uncharacterized protein</fullName>
    </submittedName>
</protein>
<evidence type="ECO:0000256" key="1">
    <source>
        <dbReference type="SAM" id="Phobius"/>
    </source>
</evidence>
<dbReference type="RefSeq" id="WP_165010836.1">
    <property type="nucleotide sequence ID" value="NZ_CP064954.1"/>
</dbReference>
<evidence type="ECO:0000313" key="3">
    <source>
        <dbReference type="Proteomes" id="UP000594681"/>
    </source>
</evidence>
<feature type="transmembrane region" description="Helical" evidence="1">
    <location>
        <begin position="30"/>
        <end position="47"/>
    </location>
</feature>
<feature type="transmembrane region" description="Helical" evidence="1">
    <location>
        <begin position="5"/>
        <end position="24"/>
    </location>
</feature>
<gene>
    <name evidence="2" type="ORF">G7Y31_00915</name>
</gene>
<dbReference type="KEGG" id="cliz:G7Y31_00915"/>
<dbReference type="Proteomes" id="UP000594681">
    <property type="component" value="Chromosome"/>
</dbReference>
<keyword evidence="1" id="KW-0472">Membrane</keyword>
<organism evidence="2 3">
    <name type="scientific">Corynebacterium lizhenjunii</name>
    <dbReference type="NCBI Taxonomy" id="2709394"/>
    <lineage>
        <taxon>Bacteria</taxon>
        <taxon>Bacillati</taxon>
        <taxon>Actinomycetota</taxon>
        <taxon>Actinomycetes</taxon>
        <taxon>Mycobacteriales</taxon>
        <taxon>Corynebacteriaceae</taxon>
        <taxon>Corynebacterium</taxon>
    </lineage>
</organism>